<dbReference type="Proteomes" id="UP000225758">
    <property type="component" value="Segment"/>
</dbReference>
<sequence>MDYRLLCENDYELHALEELEKSVNCEYAKNHHTYWQAANHALSVFKDMLWNRRNGGRA</sequence>
<evidence type="ECO:0000313" key="2">
    <source>
        <dbReference type="Proteomes" id="UP000225758"/>
    </source>
</evidence>
<gene>
    <name evidence="1" type="ORF">SEA_SUSHI23_237</name>
</gene>
<accession>A0A222YY81</accession>
<reference evidence="1 2" key="1">
    <citation type="submission" date="2017-06" db="EMBL/GenBank/DDBJ databases">
        <authorList>
            <person name="Mageeney C.M."/>
            <person name="Olugbade I.D."/>
            <person name="Kenna M.A."/>
            <person name="Ware V.C."/>
            <person name="Garlena R.A."/>
            <person name="Russell D.A."/>
            <person name="Pope W.H."/>
            <person name="Jacobs-Sera D."/>
            <person name="Hendrix R.W."/>
            <person name="Hatfull G.F."/>
        </authorList>
    </citation>
    <scope>NUCLEOTIDE SEQUENCE [LARGE SCALE GENOMIC DNA]</scope>
</reference>
<organism evidence="1 2">
    <name type="scientific">Streptomyces phage Sushi23</name>
    <dbReference type="NCBI Taxonomy" id="2015806"/>
    <lineage>
        <taxon>Viruses</taxon>
        <taxon>Duplodnaviria</taxon>
        <taxon>Heunggongvirae</taxon>
        <taxon>Uroviricota</taxon>
        <taxon>Caudoviricetes</taxon>
        <taxon>Stanwilliamsviridae</taxon>
        <taxon>Boydwoodruffvirinae</taxon>
        <taxon>Samistivirus</taxon>
        <taxon>Samistivirus peebs</taxon>
    </lineage>
</organism>
<name>A0A222YY81_9CAUD</name>
<proteinExistence type="predicted"/>
<protein>
    <submittedName>
        <fullName evidence="1">Uncharacterized protein</fullName>
    </submittedName>
</protein>
<evidence type="ECO:0000313" key="1">
    <source>
        <dbReference type="EMBL" id="ASR76622.1"/>
    </source>
</evidence>
<dbReference type="EMBL" id="MF358542">
    <property type="protein sequence ID" value="ASR76622.1"/>
    <property type="molecule type" value="Genomic_DNA"/>
</dbReference>